<comment type="caution">
    <text evidence="1">The sequence shown here is derived from an EMBL/GenBank/DDBJ whole genome shotgun (WGS) entry which is preliminary data.</text>
</comment>
<dbReference type="EMBL" id="SGWQ01000001">
    <property type="protein sequence ID" value="RZS44559.1"/>
    <property type="molecule type" value="Genomic_DNA"/>
</dbReference>
<keyword evidence="2" id="KW-1185">Reference proteome</keyword>
<dbReference type="Gene3D" id="3.40.50.1820">
    <property type="entry name" value="alpha/beta hydrolase"/>
    <property type="match status" value="1"/>
</dbReference>
<dbReference type="Gene3D" id="1.10.10.800">
    <property type="match status" value="1"/>
</dbReference>
<dbReference type="SUPFAM" id="SSF53474">
    <property type="entry name" value="alpha/beta-Hydrolases"/>
    <property type="match status" value="1"/>
</dbReference>
<organism evidence="1 2">
    <name type="scientific">Herbihabitans rhizosphaerae</name>
    <dbReference type="NCBI Taxonomy" id="1872711"/>
    <lineage>
        <taxon>Bacteria</taxon>
        <taxon>Bacillati</taxon>
        <taxon>Actinomycetota</taxon>
        <taxon>Actinomycetes</taxon>
        <taxon>Pseudonocardiales</taxon>
        <taxon>Pseudonocardiaceae</taxon>
        <taxon>Herbihabitans</taxon>
    </lineage>
</organism>
<evidence type="ECO:0008006" key="3">
    <source>
        <dbReference type="Google" id="ProtNLM"/>
    </source>
</evidence>
<dbReference type="AlphaFoldDB" id="A0A4Q7L4K4"/>
<evidence type="ECO:0000313" key="1">
    <source>
        <dbReference type="EMBL" id="RZS44559.1"/>
    </source>
</evidence>
<accession>A0A4Q7L4K4</accession>
<dbReference type="RefSeq" id="WP_242613167.1">
    <property type="nucleotide sequence ID" value="NZ_SGWQ01000001.1"/>
</dbReference>
<gene>
    <name evidence="1" type="ORF">EV193_101435</name>
</gene>
<protein>
    <recommendedName>
        <fullName evidence="3">Alpha/beta hydrolase family protein</fullName>
    </recommendedName>
</protein>
<reference evidence="1 2" key="1">
    <citation type="submission" date="2019-02" db="EMBL/GenBank/DDBJ databases">
        <title>Genomic Encyclopedia of Type Strains, Phase IV (KMG-IV): sequencing the most valuable type-strain genomes for metagenomic binning, comparative biology and taxonomic classification.</title>
        <authorList>
            <person name="Goeker M."/>
        </authorList>
    </citation>
    <scope>NUCLEOTIDE SEQUENCE [LARGE SCALE GENOMIC DNA]</scope>
    <source>
        <strain evidence="1 2">DSM 101727</strain>
    </source>
</reference>
<proteinExistence type="predicted"/>
<evidence type="ECO:0000313" key="2">
    <source>
        <dbReference type="Proteomes" id="UP000294257"/>
    </source>
</evidence>
<dbReference type="InterPro" id="IPR029058">
    <property type="entry name" value="AB_hydrolase_fold"/>
</dbReference>
<name>A0A4Q7L4K4_9PSEU</name>
<sequence>MYFELDYYADPSRGAVPLWRNEMAELSWLYWLTFDGLSAAGRVSTPTLFVHSDDCVLPDNAHTVHNGLAGPKQLVWAEGGQTDFYDRPDHVALAVDAAPSTSRRPCDWTYTDLWGGEPAEIAADDLVEQWQGLLPGSPRRGT</sequence>
<dbReference type="Proteomes" id="UP000294257">
    <property type="component" value="Unassembled WGS sequence"/>
</dbReference>